<dbReference type="Proteomes" id="UP000284395">
    <property type="component" value="Unassembled WGS sequence"/>
</dbReference>
<name>A0A420EF43_9SPHN</name>
<sequence length="79" mass="8009">MVVTAQFRDQTLQDTPLAISAYTGELLEKRSASDIANAAGTVPNVNLSKGQGGFGQFASGRFRSSGASEASGNIATGSA</sequence>
<gene>
    <name evidence="2" type="ORF">D6851_12125</name>
</gene>
<keyword evidence="3" id="KW-1185">Reference proteome</keyword>
<dbReference type="InterPro" id="IPR012910">
    <property type="entry name" value="Plug_dom"/>
</dbReference>
<reference evidence="2 3" key="1">
    <citation type="submission" date="2018-09" db="EMBL/GenBank/DDBJ databases">
        <title>Altererythrobacter spongiae sp. nov., isolated from a marine sponge.</title>
        <authorList>
            <person name="Zhuang L."/>
            <person name="Luo L."/>
        </authorList>
    </citation>
    <scope>NUCLEOTIDE SEQUENCE [LARGE SCALE GENOMIC DNA]</scope>
    <source>
        <strain evidence="2 3">HN-Y73</strain>
    </source>
</reference>
<dbReference type="OrthoDB" id="10005081at2"/>
<dbReference type="RefSeq" id="WP_120325157.1">
    <property type="nucleotide sequence ID" value="NZ_RAPF01000006.1"/>
</dbReference>
<evidence type="ECO:0000259" key="1">
    <source>
        <dbReference type="Pfam" id="PF07715"/>
    </source>
</evidence>
<evidence type="ECO:0000313" key="3">
    <source>
        <dbReference type="Proteomes" id="UP000284395"/>
    </source>
</evidence>
<evidence type="ECO:0000313" key="2">
    <source>
        <dbReference type="EMBL" id="RKF19216.1"/>
    </source>
</evidence>
<dbReference type="Pfam" id="PF07715">
    <property type="entry name" value="Plug"/>
    <property type="match status" value="1"/>
</dbReference>
<dbReference type="Gene3D" id="2.170.130.10">
    <property type="entry name" value="TonB-dependent receptor, plug domain"/>
    <property type="match status" value="1"/>
</dbReference>
<dbReference type="SUPFAM" id="SSF56935">
    <property type="entry name" value="Porins"/>
    <property type="match status" value="1"/>
</dbReference>
<organism evidence="2 3">
    <name type="scientific">Altericroceibacterium spongiae</name>
    <dbReference type="NCBI Taxonomy" id="2320269"/>
    <lineage>
        <taxon>Bacteria</taxon>
        <taxon>Pseudomonadati</taxon>
        <taxon>Pseudomonadota</taxon>
        <taxon>Alphaproteobacteria</taxon>
        <taxon>Sphingomonadales</taxon>
        <taxon>Erythrobacteraceae</taxon>
        <taxon>Altericroceibacterium</taxon>
    </lineage>
</organism>
<comment type="caution">
    <text evidence="2">The sequence shown here is derived from an EMBL/GenBank/DDBJ whole genome shotgun (WGS) entry which is preliminary data.</text>
</comment>
<proteinExistence type="predicted"/>
<accession>A0A420EF43</accession>
<feature type="domain" description="TonB-dependent receptor plug" evidence="1">
    <location>
        <begin position="12"/>
        <end position="57"/>
    </location>
</feature>
<dbReference type="EMBL" id="RAPF01000006">
    <property type="protein sequence ID" value="RKF19216.1"/>
    <property type="molecule type" value="Genomic_DNA"/>
</dbReference>
<dbReference type="AlphaFoldDB" id="A0A420EF43"/>
<protein>
    <recommendedName>
        <fullName evidence="1">TonB-dependent receptor plug domain-containing protein</fullName>
    </recommendedName>
</protein>
<dbReference type="InterPro" id="IPR037066">
    <property type="entry name" value="Plug_dom_sf"/>
</dbReference>